<dbReference type="GO" id="GO:0046677">
    <property type="term" value="P:response to antibiotic"/>
    <property type="evidence" value="ECO:0007669"/>
    <property type="project" value="UniProtKB-UniRule"/>
</dbReference>
<dbReference type="NCBIfam" id="TIGR00753">
    <property type="entry name" value="undec_PP_bacA"/>
    <property type="match status" value="1"/>
</dbReference>
<comment type="subcellular location">
    <subcellularLocation>
        <location evidence="1 14">Cell membrane</location>
        <topology evidence="1 14">Multi-pass membrane protein</topology>
    </subcellularLocation>
</comment>
<organism evidence="15 16">
    <name type="scientific">Candidatus Staskawiczbacteria bacterium RIFCSPLOWO2_01_FULL_38_12b</name>
    <dbReference type="NCBI Taxonomy" id="1802214"/>
    <lineage>
        <taxon>Bacteria</taxon>
        <taxon>Candidatus Staskawicziibacteriota</taxon>
    </lineage>
</organism>
<keyword evidence="14" id="KW-0133">Cell shape</keyword>
<accession>A0A1G2IGF8</accession>
<dbReference type="AlphaFoldDB" id="A0A1G2IGF8"/>
<dbReference type="Proteomes" id="UP000176774">
    <property type="component" value="Unassembled WGS sequence"/>
</dbReference>
<dbReference type="EC" id="3.6.1.27" evidence="3 14"/>
<dbReference type="PANTHER" id="PTHR30622">
    <property type="entry name" value="UNDECAPRENYL-DIPHOSPHATASE"/>
    <property type="match status" value="1"/>
</dbReference>
<feature type="transmembrane region" description="Helical" evidence="14">
    <location>
        <begin position="41"/>
        <end position="62"/>
    </location>
</feature>
<evidence type="ECO:0000256" key="2">
    <source>
        <dbReference type="ARBA" id="ARBA00010621"/>
    </source>
</evidence>
<comment type="function">
    <text evidence="14">Catalyzes the dephosphorylation of undecaprenyl diphosphate (UPP). Confers resistance to bacitracin.</text>
</comment>
<evidence type="ECO:0000256" key="10">
    <source>
        <dbReference type="ARBA" id="ARBA00023251"/>
    </source>
</evidence>
<dbReference type="STRING" id="1802214.A2908_01220"/>
<evidence type="ECO:0000313" key="15">
    <source>
        <dbReference type="EMBL" id="OGZ73814.1"/>
    </source>
</evidence>
<keyword evidence="9 14" id="KW-0472">Membrane</keyword>
<dbReference type="NCBIfam" id="NF001390">
    <property type="entry name" value="PRK00281.1-4"/>
    <property type="match status" value="1"/>
</dbReference>
<evidence type="ECO:0000256" key="4">
    <source>
        <dbReference type="ARBA" id="ARBA00021581"/>
    </source>
</evidence>
<dbReference type="GO" id="GO:0008360">
    <property type="term" value="P:regulation of cell shape"/>
    <property type="evidence" value="ECO:0007669"/>
    <property type="project" value="UniProtKB-KW"/>
</dbReference>
<keyword evidence="10 14" id="KW-0046">Antibiotic resistance</keyword>
<dbReference type="PANTHER" id="PTHR30622:SF3">
    <property type="entry name" value="UNDECAPRENYL-DIPHOSPHATASE"/>
    <property type="match status" value="1"/>
</dbReference>
<comment type="miscellaneous">
    <text evidence="14">Bacitracin is thought to be involved in the inhibition of peptidoglycan synthesis by sequestering undecaprenyl diphosphate, thereby reducing the pool of lipid carrier available.</text>
</comment>
<keyword evidence="14" id="KW-0961">Cell wall biogenesis/degradation</keyword>
<gene>
    <name evidence="14" type="primary">uppP</name>
    <name evidence="15" type="ORF">A2908_01220</name>
</gene>
<evidence type="ECO:0000256" key="3">
    <source>
        <dbReference type="ARBA" id="ARBA00012374"/>
    </source>
</evidence>
<feature type="transmembrane region" description="Helical" evidence="14">
    <location>
        <begin position="74"/>
        <end position="91"/>
    </location>
</feature>
<feature type="transmembrane region" description="Helical" evidence="14">
    <location>
        <begin position="215"/>
        <end position="237"/>
    </location>
</feature>
<dbReference type="GO" id="GO:0005886">
    <property type="term" value="C:plasma membrane"/>
    <property type="evidence" value="ECO:0007669"/>
    <property type="project" value="UniProtKB-SubCell"/>
</dbReference>
<evidence type="ECO:0000256" key="5">
    <source>
        <dbReference type="ARBA" id="ARBA00022475"/>
    </source>
</evidence>
<dbReference type="GO" id="GO:0071555">
    <property type="term" value="P:cell wall organization"/>
    <property type="evidence" value="ECO:0007669"/>
    <property type="project" value="UniProtKB-KW"/>
</dbReference>
<dbReference type="GO" id="GO:0009252">
    <property type="term" value="P:peptidoglycan biosynthetic process"/>
    <property type="evidence" value="ECO:0007669"/>
    <property type="project" value="UniProtKB-KW"/>
</dbReference>
<dbReference type="Pfam" id="PF02673">
    <property type="entry name" value="BacA"/>
    <property type="match status" value="1"/>
</dbReference>
<keyword evidence="6 14" id="KW-0812">Transmembrane</keyword>
<evidence type="ECO:0000313" key="16">
    <source>
        <dbReference type="Proteomes" id="UP000176774"/>
    </source>
</evidence>
<dbReference type="InterPro" id="IPR003824">
    <property type="entry name" value="UppP"/>
</dbReference>
<evidence type="ECO:0000256" key="11">
    <source>
        <dbReference type="ARBA" id="ARBA00032707"/>
    </source>
</evidence>
<protein>
    <recommendedName>
        <fullName evidence="4 14">Undecaprenyl-diphosphatase</fullName>
        <ecNumber evidence="3 14">3.6.1.27</ecNumber>
    </recommendedName>
    <alternativeName>
        <fullName evidence="12 14">Bacitracin resistance protein</fullName>
    </alternativeName>
    <alternativeName>
        <fullName evidence="11 14">Undecaprenyl pyrophosphate phosphatase</fullName>
    </alternativeName>
</protein>
<reference evidence="15 16" key="1">
    <citation type="journal article" date="2016" name="Nat. Commun.">
        <title>Thousands of microbial genomes shed light on interconnected biogeochemical processes in an aquifer system.</title>
        <authorList>
            <person name="Anantharaman K."/>
            <person name="Brown C.T."/>
            <person name="Hug L.A."/>
            <person name="Sharon I."/>
            <person name="Castelle C.J."/>
            <person name="Probst A.J."/>
            <person name="Thomas B.C."/>
            <person name="Singh A."/>
            <person name="Wilkins M.J."/>
            <person name="Karaoz U."/>
            <person name="Brodie E.L."/>
            <person name="Williams K.H."/>
            <person name="Hubbard S.S."/>
            <person name="Banfield J.F."/>
        </authorList>
    </citation>
    <scope>NUCLEOTIDE SEQUENCE [LARGE SCALE GENOMIC DNA]</scope>
</reference>
<feature type="transmembrane region" description="Helical" evidence="14">
    <location>
        <begin position="243"/>
        <end position="263"/>
    </location>
</feature>
<name>A0A1G2IGF8_9BACT</name>
<keyword evidence="7 14" id="KW-0378">Hydrolase</keyword>
<comment type="catalytic activity">
    <reaction evidence="13 14">
        <text>di-trans,octa-cis-undecaprenyl diphosphate + H2O = di-trans,octa-cis-undecaprenyl phosphate + phosphate + H(+)</text>
        <dbReference type="Rhea" id="RHEA:28094"/>
        <dbReference type="ChEBI" id="CHEBI:15377"/>
        <dbReference type="ChEBI" id="CHEBI:15378"/>
        <dbReference type="ChEBI" id="CHEBI:43474"/>
        <dbReference type="ChEBI" id="CHEBI:58405"/>
        <dbReference type="ChEBI" id="CHEBI:60392"/>
        <dbReference type="EC" id="3.6.1.27"/>
    </reaction>
</comment>
<keyword evidence="5 14" id="KW-1003">Cell membrane</keyword>
<dbReference type="EMBL" id="MHPA01000006">
    <property type="protein sequence ID" value="OGZ73814.1"/>
    <property type="molecule type" value="Genomic_DNA"/>
</dbReference>
<evidence type="ECO:0000256" key="9">
    <source>
        <dbReference type="ARBA" id="ARBA00023136"/>
    </source>
</evidence>
<proteinExistence type="inferred from homology"/>
<evidence type="ECO:0000256" key="12">
    <source>
        <dbReference type="ARBA" id="ARBA00032932"/>
    </source>
</evidence>
<evidence type="ECO:0000256" key="6">
    <source>
        <dbReference type="ARBA" id="ARBA00022692"/>
    </source>
</evidence>
<comment type="caution">
    <text evidence="15">The sequence shown here is derived from an EMBL/GenBank/DDBJ whole genome shotgun (WGS) entry which is preliminary data.</text>
</comment>
<keyword evidence="14" id="KW-0573">Peptidoglycan synthesis</keyword>
<evidence type="ECO:0000256" key="1">
    <source>
        <dbReference type="ARBA" id="ARBA00004651"/>
    </source>
</evidence>
<dbReference type="GO" id="GO:0050380">
    <property type="term" value="F:undecaprenyl-diphosphatase activity"/>
    <property type="evidence" value="ECO:0007669"/>
    <property type="project" value="UniProtKB-UniRule"/>
</dbReference>
<comment type="similarity">
    <text evidence="2 14">Belongs to the UppP family.</text>
</comment>
<feature type="transmembrane region" description="Helical" evidence="14">
    <location>
        <begin position="182"/>
        <end position="203"/>
    </location>
</feature>
<keyword evidence="8 14" id="KW-1133">Transmembrane helix</keyword>
<evidence type="ECO:0000256" key="13">
    <source>
        <dbReference type="ARBA" id="ARBA00047594"/>
    </source>
</evidence>
<evidence type="ECO:0000256" key="8">
    <source>
        <dbReference type="ARBA" id="ARBA00022989"/>
    </source>
</evidence>
<evidence type="ECO:0000256" key="7">
    <source>
        <dbReference type="ARBA" id="ARBA00022801"/>
    </source>
</evidence>
<sequence length="267" mass="29617">MTAIQALILGIVEGVTEFLPISSTGHLILTSKLLGIADSDFLKSFEIAIQFGAILAVVVLYWKKLWKNKETWKKVLVAFLPTAVIGFLLYKVLKNYLLSSSTIVLWSLFLGGVILIIFEVWYKKVKSTPKINGRTFLGNSEISYKKSFLIGVWQALAIIPGVSRSGATIVGGLAMGISREAIVEFSFLLAIPTMAAATGYDLLKNGASFSGNQIYVLILGFMVSFVVAMAAVTWFINYIKNHSFIWFGVYRIIVALLFYLLIFQFKI</sequence>
<dbReference type="HAMAP" id="MF_01006">
    <property type="entry name" value="Undec_diphosphatase"/>
    <property type="match status" value="1"/>
</dbReference>
<feature type="transmembrane region" description="Helical" evidence="14">
    <location>
        <begin position="103"/>
        <end position="122"/>
    </location>
</feature>
<evidence type="ECO:0000256" key="14">
    <source>
        <dbReference type="HAMAP-Rule" id="MF_01006"/>
    </source>
</evidence>